<dbReference type="InterPro" id="IPR050313">
    <property type="entry name" value="Carb_Metab_HTH_regulators"/>
</dbReference>
<reference evidence="5" key="1">
    <citation type="submission" date="2016-03" db="EMBL/GenBank/DDBJ databases">
        <title>Complete genome sequence of the type strain Actinoalloteichus hymeniacidonis DSM 45092.</title>
        <authorList>
            <person name="Schaffert L."/>
            <person name="Albersmeier A."/>
            <person name="Winkler A."/>
            <person name="Kalinowski J."/>
            <person name="Zotchev S."/>
            <person name="Ruckert C."/>
        </authorList>
    </citation>
    <scope>NUCLEOTIDE SEQUENCE [LARGE SCALE GENOMIC DNA]</scope>
    <source>
        <strain evidence="5">HPA177(T) (DSM 45092(T))</strain>
    </source>
</reference>
<accession>A0AAC9HRI5</accession>
<dbReference type="PANTHER" id="PTHR30363">
    <property type="entry name" value="HTH-TYPE TRANSCRIPTIONAL REGULATOR SRLR-RELATED"/>
    <property type="match status" value="1"/>
</dbReference>
<keyword evidence="1" id="KW-0805">Transcription regulation</keyword>
<proteinExistence type="predicted"/>
<dbReference type="Pfam" id="PF00455">
    <property type="entry name" value="DeoRC"/>
    <property type="match status" value="1"/>
</dbReference>
<dbReference type="EMBL" id="CP014859">
    <property type="protein sequence ID" value="AOS64098.1"/>
    <property type="molecule type" value="Genomic_DNA"/>
</dbReference>
<dbReference type="KEGG" id="ahm:TL08_16490"/>
<dbReference type="InterPro" id="IPR001034">
    <property type="entry name" value="DeoR_HTH"/>
</dbReference>
<dbReference type="PANTHER" id="PTHR30363:SF44">
    <property type="entry name" value="AGA OPERON TRANSCRIPTIONAL REPRESSOR-RELATED"/>
    <property type="match status" value="1"/>
</dbReference>
<keyword evidence="5" id="KW-1185">Reference proteome</keyword>
<gene>
    <name evidence="4" type="ORF">TL08_16490</name>
</gene>
<dbReference type="SMART" id="SM01134">
    <property type="entry name" value="DeoRC"/>
    <property type="match status" value="1"/>
</dbReference>
<evidence type="ECO:0000256" key="1">
    <source>
        <dbReference type="ARBA" id="ARBA00023015"/>
    </source>
</evidence>
<evidence type="ECO:0000313" key="5">
    <source>
        <dbReference type="Proteomes" id="UP000095210"/>
    </source>
</evidence>
<dbReference type="InterPro" id="IPR014036">
    <property type="entry name" value="DeoR-like_C"/>
</dbReference>
<sequence>MDRIIERSCKILYVSTMDVGERLRRIEQIVAAEETVTVADLADRFVTSEATIRRGLIELDRKGVLRRVHGGAKRLRLRGSEVSFASRAATNIEAKTRIAAEVVRRLTANEAVLLDSGTTCVEIARSIGDLPLRVMPLSLTSASVLAEADNVRLTTPGGDVRPGERSFVGPLTELCIRRLRFDTVIVSGCGVSLTNGVTAYDIGDATVKMTAIDCADRAILVCDSSKWDKTAVAWVAHLRSFDMVITDRRLSADELAFFKQHGVEAVIV</sequence>
<dbReference type="InterPro" id="IPR037171">
    <property type="entry name" value="NagB/RpiA_transferase-like"/>
</dbReference>
<dbReference type="Pfam" id="PF08220">
    <property type="entry name" value="HTH_DeoR"/>
    <property type="match status" value="1"/>
</dbReference>
<dbReference type="InterPro" id="IPR036390">
    <property type="entry name" value="WH_DNA-bd_sf"/>
</dbReference>
<dbReference type="PROSITE" id="PS51000">
    <property type="entry name" value="HTH_DEOR_2"/>
    <property type="match status" value="1"/>
</dbReference>
<evidence type="ECO:0000259" key="3">
    <source>
        <dbReference type="PROSITE" id="PS51000"/>
    </source>
</evidence>
<dbReference type="SMART" id="SM00420">
    <property type="entry name" value="HTH_DEOR"/>
    <property type="match status" value="1"/>
</dbReference>
<dbReference type="SUPFAM" id="SSF46785">
    <property type="entry name" value="Winged helix' DNA-binding domain"/>
    <property type="match status" value="1"/>
</dbReference>
<feature type="domain" description="HTH deoR-type" evidence="3">
    <location>
        <begin position="19"/>
        <end position="74"/>
    </location>
</feature>
<name>A0AAC9HRI5_9PSEU</name>
<protein>
    <submittedName>
        <fullName evidence="4">Transcriptional regulator, DeoR family</fullName>
    </submittedName>
</protein>
<dbReference type="AlphaFoldDB" id="A0AAC9HRI5"/>
<keyword evidence="2" id="KW-0804">Transcription</keyword>
<dbReference type="Proteomes" id="UP000095210">
    <property type="component" value="Chromosome"/>
</dbReference>
<organism evidence="4 5">
    <name type="scientific">Actinoalloteichus hymeniacidonis</name>
    <dbReference type="NCBI Taxonomy" id="340345"/>
    <lineage>
        <taxon>Bacteria</taxon>
        <taxon>Bacillati</taxon>
        <taxon>Actinomycetota</taxon>
        <taxon>Actinomycetes</taxon>
        <taxon>Pseudonocardiales</taxon>
        <taxon>Pseudonocardiaceae</taxon>
        <taxon>Actinoalloteichus</taxon>
    </lineage>
</organism>
<dbReference type="PRINTS" id="PR00037">
    <property type="entry name" value="HTHLACR"/>
</dbReference>
<evidence type="ECO:0000313" key="4">
    <source>
        <dbReference type="EMBL" id="AOS64098.1"/>
    </source>
</evidence>
<dbReference type="GO" id="GO:0003700">
    <property type="term" value="F:DNA-binding transcription factor activity"/>
    <property type="evidence" value="ECO:0007669"/>
    <property type="project" value="InterPro"/>
</dbReference>
<evidence type="ECO:0000256" key="2">
    <source>
        <dbReference type="ARBA" id="ARBA00023163"/>
    </source>
</evidence>
<dbReference type="SUPFAM" id="SSF100950">
    <property type="entry name" value="NagB/RpiA/CoA transferase-like"/>
    <property type="match status" value="1"/>
</dbReference>